<protein>
    <submittedName>
        <fullName evidence="2">Type I-E CRISPR-associated protein Cse2/CasB</fullName>
    </submittedName>
</protein>
<dbReference type="InterPro" id="IPR038287">
    <property type="entry name" value="Cse2_sf"/>
</dbReference>
<feature type="region of interest" description="Disordered" evidence="1">
    <location>
        <begin position="209"/>
        <end position="229"/>
    </location>
</feature>
<evidence type="ECO:0000313" key="2">
    <source>
        <dbReference type="EMBL" id="NDL56609.1"/>
    </source>
</evidence>
<dbReference type="CDD" id="cd09731">
    <property type="entry name" value="Cse2_I-E"/>
    <property type="match status" value="1"/>
</dbReference>
<dbReference type="AlphaFoldDB" id="A0A7K3M018"/>
<dbReference type="EMBL" id="WLZY01000001">
    <property type="protein sequence ID" value="NDL56609.1"/>
    <property type="molecule type" value="Genomic_DNA"/>
</dbReference>
<dbReference type="Gene3D" id="1.10.520.40">
    <property type="entry name" value="CRISPR-associated protein Cse2"/>
    <property type="match status" value="1"/>
</dbReference>
<dbReference type="Proteomes" id="UP000460435">
    <property type="component" value="Unassembled WGS sequence"/>
</dbReference>
<accession>A0A7K3M018</accession>
<feature type="compositionally biased region" description="Acidic residues" evidence="1">
    <location>
        <begin position="209"/>
        <end position="218"/>
    </location>
</feature>
<dbReference type="Pfam" id="PF09485">
    <property type="entry name" value="CRISPR_Cse2"/>
    <property type="match status" value="1"/>
</dbReference>
<dbReference type="InterPro" id="IPR013382">
    <property type="entry name" value="CRISPR-assoc_prot_Cse2"/>
</dbReference>
<name>A0A7K3M018_9ACTN</name>
<feature type="compositionally biased region" description="Low complexity" evidence="1">
    <location>
        <begin position="219"/>
        <end position="229"/>
    </location>
</feature>
<dbReference type="NCBIfam" id="TIGR02548">
    <property type="entry name" value="casB_cse2"/>
    <property type="match status" value="1"/>
</dbReference>
<gene>
    <name evidence="2" type="primary">casB</name>
    <name evidence="2" type="ORF">F7O44_05940</name>
</gene>
<evidence type="ECO:0000256" key="1">
    <source>
        <dbReference type="SAM" id="MobiDB-lite"/>
    </source>
</evidence>
<evidence type="ECO:0000313" key="3">
    <source>
        <dbReference type="Proteomes" id="UP000460435"/>
    </source>
</evidence>
<organism evidence="2 3">
    <name type="scientific">Phytoactinopolyspora mesophila</name>
    <dbReference type="NCBI Taxonomy" id="2650750"/>
    <lineage>
        <taxon>Bacteria</taxon>
        <taxon>Bacillati</taxon>
        <taxon>Actinomycetota</taxon>
        <taxon>Actinomycetes</taxon>
        <taxon>Jiangellales</taxon>
        <taxon>Jiangellaceae</taxon>
        <taxon>Phytoactinopolyspora</taxon>
    </lineage>
</organism>
<reference evidence="2 3" key="1">
    <citation type="submission" date="2019-11" db="EMBL/GenBank/DDBJ databases">
        <authorList>
            <person name="Li X.-J."/>
            <person name="Feng X.-M."/>
        </authorList>
    </citation>
    <scope>NUCLEOTIDE SEQUENCE [LARGE SCALE GENOMIC DNA]</scope>
    <source>
        <strain evidence="2 3">XMNu-373</strain>
    </source>
</reference>
<dbReference type="RefSeq" id="WP_162449164.1">
    <property type="nucleotide sequence ID" value="NZ_WLZY01000001.1"/>
</dbReference>
<proteinExistence type="predicted"/>
<comment type="caution">
    <text evidence="2">The sequence shown here is derived from an EMBL/GenBank/DDBJ whole genome shotgun (WGS) entry which is preliminary data.</text>
</comment>
<sequence length="229" mass="25177">MTTDTAATDVVEPERRSRPLRDLGFALDRKITRLQKEYLGGRSAARASLARLRRGLGKPAGSVPDIWETTIGTVPSELSWDRDRPSPAEEAAHAALTLYALHQQSQSWPAHVPGVSFGQAVRRLATRAETSEEAVTRRFMAVATAQTIDEILVHVRGLVTQLKSAHIGLDYARFADDIHGLLRPSWQRSIRLAWGRDFYRVAASIDATDDTDDADASDDGATTTNSDDQ</sequence>
<keyword evidence="3" id="KW-1185">Reference proteome</keyword>